<accession>A0ABU7PKN3</accession>
<keyword evidence="3" id="KW-1185">Reference proteome</keyword>
<reference evidence="2 3" key="1">
    <citation type="submission" date="2023-12" db="EMBL/GenBank/DDBJ databases">
        <title>Streptomyces sp. V4-01.</title>
        <authorList>
            <person name="Somphong A."/>
            <person name="Phongsopitanun W."/>
        </authorList>
    </citation>
    <scope>NUCLEOTIDE SEQUENCE [LARGE SCALE GENOMIC DNA]</scope>
    <source>
        <strain evidence="2 3">V4-01</strain>
    </source>
</reference>
<evidence type="ECO:0000256" key="1">
    <source>
        <dbReference type="SAM" id="Phobius"/>
    </source>
</evidence>
<keyword evidence="1" id="KW-1133">Transmembrane helix</keyword>
<keyword evidence="1" id="KW-0812">Transmembrane</keyword>
<dbReference type="Proteomes" id="UP001344658">
    <property type="component" value="Unassembled WGS sequence"/>
</dbReference>
<proteinExistence type="predicted"/>
<feature type="transmembrane region" description="Helical" evidence="1">
    <location>
        <begin position="20"/>
        <end position="43"/>
    </location>
</feature>
<protein>
    <submittedName>
        <fullName evidence="2">Uncharacterized protein</fullName>
    </submittedName>
</protein>
<comment type="caution">
    <text evidence="2">The sequence shown here is derived from an EMBL/GenBank/DDBJ whole genome shotgun (WGS) entry which is preliminary data.</text>
</comment>
<feature type="transmembrane region" description="Helical" evidence="1">
    <location>
        <begin position="141"/>
        <end position="159"/>
    </location>
</feature>
<dbReference type="EMBL" id="JAZEWV010000042">
    <property type="protein sequence ID" value="MEE4546253.1"/>
    <property type="molecule type" value="Genomic_DNA"/>
</dbReference>
<gene>
    <name evidence="2" type="ORF">V2S66_30345</name>
</gene>
<name>A0ABU7PKN3_9ACTN</name>
<evidence type="ECO:0000313" key="3">
    <source>
        <dbReference type="Proteomes" id="UP001344658"/>
    </source>
</evidence>
<dbReference type="RefSeq" id="WP_330799956.1">
    <property type="nucleotide sequence ID" value="NZ_JAZEWV010000042.1"/>
</dbReference>
<organism evidence="2 3">
    <name type="scientific">Actinacidiphila polyblastidii</name>
    <dbReference type="NCBI Taxonomy" id="3110430"/>
    <lineage>
        <taxon>Bacteria</taxon>
        <taxon>Bacillati</taxon>
        <taxon>Actinomycetota</taxon>
        <taxon>Actinomycetes</taxon>
        <taxon>Kitasatosporales</taxon>
        <taxon>Streptomycetaceae</taxon>
        <taxon>Actinacidiphila</taxon>
    </lineage>
</organism>
<sequence>METSLSEAVSFQWVLHNALSSFVLGSLAFVPVAIFLNLVVIPLHTHGLTFVPTAPWYQLLVWWLLVTILQFLPIETDTISEYRTVIEDRADAATSAYAAVFAALDQRHIPVRAKPTRIRSDILNREVVNNRLLVRDRSYEIYVTVFAYGTSLYIGWTMYRNRRRHILVRTYWKDLIWKDLLGGIGGRSGDVNQMLRTEKVRAMREAVHSAVLEGAEAAMNRVEVPLAATFGMDLPIHDLDGPDAPAT</sequence>
<evidence type="ECO:0000313" key="2">
    <source>
        <dbReference type="EMBL" id="MEE4546253.1"/>
    </source>
</evidence>
<keyword evidence="1" id="KW-0472">Membrane</keyword>
<feature type="transmembrane region" description="Helical" evidence="1">
    <location>
        <begin position="55"/>
        <end position="74"/>
    </location>
</feature>